<dbReference type="AlphaFoldDB" id="A0A8X6J9K3"/>
<evidence type="ECO:0000313" key="2">
    <source>
        <dbReference type="Proteomes" id="UP000887116"/>
    </source>
</evidence>
<sequence>MFKERLGIEEYELDVRSLEQPQPCENVYYAIGKWHLEYQSGINVHGDGKIPSLILLSEWSGYRIVRPSISGADNLVTKVAYFSLKIRDKQSANAILSGLCNPNILSCHSMWSTMNEKHKKELK</sequence>
<comment type="caution">
    <text evidence="1">The sequence shown here is derived from an EMBL/GenBank/DDBJ whole genome shotgun (WGS) entry which is preliminary data.</text>
</comment>
<organism evidence="1 2">
    <name type="scientific">Trichonephila clavata</name>
    <name type="common">Joro spider</name>
    <name type="synonym">Nephila clavata</name>
    <dbReference type="NCBI Taxonomy" id="2740835"/>
    <lineage>
        <taxon>Eukaryota</taxon>
        <taxon>Metazoa</taxon>
        <taxon>Ecdysozoa</taxon>
        <taxon>Arthropoda</taxon>
        <taxon>Chelicerata</taxon>
        <taxon>Arachnida</taxon>
        <taxon>Araneae</taxon>
        <taxon>Araneomorphae</taxon>
        <taxon>Entelegynae</taxon>
        <taxon>Araneoidea</taxon>
        <taxon>Nephilidae</taxon>
        <taxon>Trichonephila</taxon>
    </lineage>
</organism>
<proteinExistence type="predicted"/>
<dbReference type="OrthoDB" id="10533363at2759"/>
<protein>
    <submittedName>
        <fullName evidence="1">Uncharacterized protein</fullName>
    </submittedName>
</protein>
<gene>
    <name evidence="1" type="ORF">TNCT_202181</name>
</gene>
<dbReference type="EMBL" id="BMAO01034603">
    <property type="protein sequence ID" value="GFQ97740.1"/>
    <property type="molecule type" value="Genomic_DNA"/>
</dbReference>
<reference evidence="1" key="1">
    <citation type="submission" date="2020-07" db="EMBL/GenBank/DDBJ databases">
        <title>Multicomponent nature underlies the extraordinary mechanical properties of spider dragline silk.</title>
        <authorList>
            <person name="Kono N."/>
            <person name="Nakamura H."/>
            <person name="Mori M."/>
            <person name="Yoshida Y."/>
            <person name="Ohtoshi R."/>
            <person name="Malay A.D."/>
            <person name="Moran D.A.P."/>
            <person name="Tomita M."/>
            <person name="Numata K."/>
            <person name="Arakawa K."/>
        </authorList>
    </citation>
    <scope>NUCLEOTIDE SEQUENCE</scope>
</reference>
<accession>A0A8X6J9K3</accession>
<evidence type="ECO:0000313" key="1">
    <source>
        <dbReference type="EMBL" id="GFQ97740.1"/>
    </source>
</evidence>
<dbReference type="Proteomes" id="UP000887116">
    <property type="component" value="Unassembled WGS sequence"/>
</dbReference>
<name>A0A8X6J9K3_TRICU</name>
<keyword evidence="2" id="KW-1185">Reference proteome</keyword>